<comment type="caution">
    <text evidence="3">The sequence shown here is derived from an EMBL/GenBank/DDBJ whole genome shotgun (WGS) entry which is preliminary data.</text>
</comment>
<name>A0A090SX41_9VIBR</name>
<reference evidence="3 4" key="2">
    <citation type="submission" date="2014-09" db="EMBL/GenBank/DDBJ databases">
        <authorList>
            <consortium name="NBRP consortium"/>
            <person name="Sawabe T."/>
            <person name="Meirelles P."/>
            <person name="Nakanishi M."/>
            <person name="Sayaka M."/>
            <person name="Hattori M."/>
            <person name="Ohkuma M."/>
        </authorList>
    </citation>
    <scope>NUCLEOTIDE SEQUENCE [LARGE SCALE GENOMIC DNA]</scope>
    <source>
        <strain evidence="3 4">JCM 19240</strain>
    </source>
</reference>
<accession>A0A090SX41</accession>
<dbReference type="Gene3D" id="3.40.1440.10">
    <property type="entry name" value="GIY-YIG endonuclease"/>
    <property type="match status" value="1"/>
</dbReference>
<keyword evidence="3" id="KW-0540">Nuclease</keyword>
<protein>
    <submittedName>
        <fullName evidence="3">Putative endonuclease containing a URI domain</fullName>
    </submittedName>
</protein>
<dbReference type="OrthoDB" id="9797095at2"/>
<evidence type="ECO:0000313" key="3">
    <source>
        <dbReference type="EMBL" id="GAL32350.1"/>
    </source>
</evidence>
<keyword evidence="4" id="KW-1185">Reference proteome</keyword>
<sequence length="97" mass="11124">MSEIETQAEWFVYLIRTAEDKLYCGITNDLDRRFKQHEAGKGAKALRGRGPLKLVWSQTQQSKSEALKTEIAIKKLNKKQKEQLVASEEKFIIKASV</sequence>
<gene>
    <name evidence="3" type="ORF">JCM19240_5781</name>
</gene>
<dbReference type="AlphaFoldDB" id="A0A090SX41"/>
<dbReference type="Proteomes" id="UP000029224">
    <property type="component" value="Unassembled WGS sequence"/>
</dbReference>
<reference evidence="3 4" key="1">
    <citation type="submission" date="2014-09" db="EMBL/GenBank/DDBJ databases">
        <title>Vibrio maritimus JCM 19240. (C210) whole genome shotgun sequence.</title>
        <authorList>
            <person name="Sawabe T."/>
            <person name="Meirelles P."/>
            <person name="Nakanishi M."/>
            <person name="Sayaka M."/>
            <person name="Hattori M."/>
            <person name="Ohkuma M."/>
        </authorList>
    </citation>
    <scope>NUCLEOTIDE SEQUENCE [LARGE SCALE GENOMIC DNA]</scope>
    <source>
        <strain evidence="3 4">JCM 19240</strain>
    </source>
</reference>
<dbReference type="GO" id="GO:0004519">
    <property type="term" value="F:endonuclease activity"/>
    <property type="evidence" value="ECO:0007669"/>
    <property type="project" value="UniProtKB-KW"/>
</dbReference>
<dbReference type="EMBL" id="BBMT01000001">
    <property type="protein sequence ID" value="GAL32350.1"/>
    <property type="molecule type" value="Genomic_DNA"/>
</dbReference>
<dbReference type="Pfam" id="PF01541">
    <property type="entry name" value="GIY-YIG"/>
    <property type="match status" value="1"/>
</dbReference>
<organism evidence="3 4">
    <name type="scientific">Vibrio maritimus</name>
    <dbReference type="NCBI Taxonomy" id="990268"/>
    <lineage>
        <taxon>Bacteria</taxon>
        <taxon>Pseudomonadati</taxon>
        <taxon>Pseudomonadota</taxon>
        <taxon>Gammaproteobacteria</taxon>
        <taxon>Vibrionales</taxon>
        <taxon>Vibrionaceae</taxon>
        <taxon>Vibrio</taxon>
    </lineage>
</organism>
<dbReference type="PANTHER" id="PTHR34477">
    <property type="entry name" value="UPF0213 PROTEIN YHBQ"/>
    <property type="match status" value="1"/>
</dbReference>
<proteinExistence type="inferred from homology"/>
<dbReference type="PANTHER" id="PTHR34477:SF1">
    <property type="entry name" value="UPF0213 PROTEIN YHBQ"/>
    <property type="match status" value="1"/>
</dbReference>
<dbReference type="InterPro" id="IPR035901">
    <property type="entry name" value="GIY-YIG_endonuc_sf"/>
</dbReference>
<evidence type="ECO:0000313" key="4">
    <source>
        <dbReference type="Proteomes" id="UP000029224"/>
    </source>
</evidence>
<dbReference type="CDD" id="cd10456">
    <property type="entry name" value="GIY-YIG_UPF0213"/>
    <property type="match status" value="1"/>
</dbReference>
<dbReference type="PROSITE" id="PS50164">
    <property type="entry name" value="GIY_YIG"/>
    <property type="match status" value="1"/>
</dbReference>
<evidence type="ECO:0000256" key="1">
    <source>
        <dbReference type="ARBA" id="ARBA00007435"/>
    </source>
</evidence>
<keyword evidence="3" id="KW-0378">Hydrolase</keyword>
<evidence type="ECO:0000259" key="2">
    <source>
        <dbReference type="PROSITE" id="PS50164"/>
    </source>
</evidence>
<feature type="domain" description="GIY-YIG" evidence="2">
    <location>
        <begin position="8"/>
        <end position="83"/>
    </location>
</feature>
<dbReference type="InterPro" id="IPR000305">
    <property type="entry name" value="GIY-YIG_endonuc"/>
</dbReference>
<comment type="similarity">
    <text evidence="1">Belongs to the UPF0213 family.</text>
</comment>
<dbReference type="InterPro" id="IPR050190">
    <property type="entry name" value="UPF0213_domain"/>
</dbReference>
<dbReference type="SUPFAM" id="SSF82771">
    <property type="entry name" value="GIY-YIG endonuclease"/>
    <property type="match status" value="1"/>
</dbReference>
<keyword evidence="3" id="KW-0255">Endonuclease</keyword>